<keyword evidence="5 10" id="KW-0317">Glutathione biosynthesis</keyword>
<reference evidence="12" key="1">
    <citation type="submission" date="2021-01" db="EMBL/GenBank/DDBJ databases">
        <authorList>
            <person name="Li R."/>
            <person name="Bekaert M."/>
        </authorList>
    </citation>
    <scope>NUCLEOTIDE SEQUENCE</scope>
    <source>
        <strain evidence="12">Farmed</strain>
    </source>
</reference>
<evidence type="ECO:0000313" key="13">
    <source>
        <dbReference type="Proteomes" id="UP000597762"/>
    </source>
</evidence>
<organism evidence="12 13">
    <name type="scientific">Acanthosepion pharaonis</name>
    <name type="common">Pharaoh cuttlefish</name>
    <name type="synonym">Sepia pharaonis</name>
    <dbReference type="NCBI Taxonomy" id="158019"/>
    <lineage>
        <taxon>Eukaryota</taxon>
        <taxon>Metazoa</taxon>
        <taxon>Spiralia</taxon>
        <taxon>Lophotrochozoa</taxon>
        <taxon>Mollusca</taxon>
        <taxon>Cephalopoda</taxon>
        <taxon>Coleoidea</taxon>
        <taxon>Decapodiformes</taxon>
        <taxon>Sepiida</taxon>
        <taxon>Sepiina</taxon>
        <taxon>Sepiidae</taxon>
        <taxon>Acanthosepion</taxon>
    </lineage>
</organism>
<dbReference type="GO" id="GO:0006750">
    <property type="term" value="P:glutathione biosynthetic process"/>
    <property type="evidence" value="ECO:0007669"/>
    <property type="project" value="UniProtKB-UniRule"/>
</dbReference>
<evidence type="ECO:0000256" key="3">
    <source>
        <dbReference type="ARBA" id="ARBA00012220"/>
    </source>
</evidence>
<feature type="transmembrane region" description="Helical" evidence="11">
    <location>
        <begin position="232"/>
        <end position="257"/>
    </location>
</feature>
<dbReference type="FunFam" id="1.10.8.960:FF:000001">
    <property type="entry name" value="Glutamate--cysteine ligase catalytic subunit"/>
    <property type="match status" value="1"/>
</dbReference>
<evidence type="ECO:0000256" key="8">
    <source>
        <dbReference type="ARBA" id="ARBA00030585"/>
    </source>
</evidence>
<feature type="transmembrane region" description="Helical" evidence="11">
    <location>
        <begin position="90"/>
        <end position="112"/>
    </location>
</feature>
<keyword evidence="6 10" id="KW-0547">Nucleotide-binding</keyword>
<keyword evidence="7 10" id="KW-0067">ATP-binding</keyword>
<dbReference type="PANTHER" id="PTHR11164">
    <property type="entry name" value="GLUTAMATE CYSTEINE LIGASE"/>
    <property type="match status" value="1"/>
</dbReference>
<comment type="caution">
    <text evidence="12">The sequence shown here is derived from an EMBL/GenBank/DDBJ whole genome shotgun (WGS) entry which is preliminary data.</text>
</comment>
<evidence type="ECO:0000256" key="10">
    <source>
        <dbReference type="RuleBase" id="RU367135"/>
    </source>
</evidence>
<evidence type="ECO:0000256" key="11">
    <source>
        <dbReference type="SAM" id="Phobius"/>
    </source>
</evidence>
<dbReference type="Gene3D" id="3.30.590.50">
    <property type="match status" value="1"/>
</dbReference>
<evidence type="ECO:0000256" key="9">
    <source>
        <dbReference type="ARBA" id="ARBA00032122"/>
    </source>
</evidence>
<dbReference type="Proteomes" id="UP000597762">
    <property type="component" value="Unassembled WGS sequence"/>
</dbReference>
<evidence type="ECO:0000256" key="2">
    <source>
        <dbReference type="ARBA" id="ARBA00008100"/>
    </source>
</evidence>
<dbReference type="GO" id="GO:0017109">
    <property type="term" value="C:glutamate-cysteine ligase complex"/>
    <property type="evidence" value="ECO:0007669"/>
    <property type="project" value="TreeGrafter"/>
</dbReference>
<dbReference type="Gene3D" id="1.10.8.960">
    <property type="match status" value="1"/>
</dbReference>
<comment type="catalytic activity">
    <reaction evidence="10">
        <text>L-cysteine + L-glutamate + ATP = gamma-L-glutamyl-L-cysteine + ADP + phosphate + H(+)</text>
        <dbReference type="Rhea" id="RHEA:13285"/>
        <dbReference type="ChEBI" id="CHEBI:15378"/>
        <dbReference type="ChEBI" id="CHEBI:29985"/>
        <dbReference type="ChEBI" id="CHEBI:30616"/>
        <dbReference type="ChEBI" id="CHEBI:35235"/>
        <dbReference type="ChEBI" id="CHEBI:43474"/>
        <dbReference type="ChEBI" id="CHEBI:58173"/>
        <dbReference type="ChEBI" id="CHEBI:456216"/>
        <dbReference type="EC" id="6.3.2.2"/>
    </reaction>
</comment>
<dbReference type="InterPro" id="IPR004308">
    <property type="entry name" value="GCS"/>
</dbReference>
<keyword evidence="11" id="KW-1133">Transmembrane helix</keyword>
<dbReference type="Pfam" id="PF03074">
    <property type="entry name" value="GCS"/>
    <property type="match status" value="2"/>
</dbReference>
<dbReference type="GO" id="GO:0004357">
    <property type="term" value="F:glutamate-cysteine ligase activity"/>
    <property type="evidence" value="ECO:0007669"/>
    <property type="project" value="UniProtKB-UniRule"/>
</dbReference>
<dbReference type="GO" id="GO:0005524">
    <property type="term" value="F:ATP binding"/>
    <property type="evidence" value="ECO:0007669"/>
    <property type="project" value="UniProtKB-UniRule"/>
</dbReference>
<comment type="pathway">
    <text evidence="1 10">Sulfur metabolism; glutathione biosynthesis; glutathione from L-cysteine and L-glutamate: step 1/2.</text>
</comment>
<evidence type="ECO:0000313" key="12">
    <source>
        <dbReference type="EMBL" id="CAE1240060.1"/>
    </source>
</evidence>
<evidence type="ECO:0000256" key="6">
    <source>
        <dbReference type="ARBA" id="ARBA00022741"/>
    </source>
</evidence>
<dbReference type="InterPro" id="IPR014746">
    <property type="entry name" value="Gln_synth/guanido_kin_cat_dom"/>
</dbReference>
<keyword evidence="11" id="KW-0472">Membrane</keyword>
<keyword evidence="11" id="KW-0812">Transmembrane</keyword>
<accession>A0A812BKJ1</accession>
<protein>
    <recommendedName>
        <fullName evidence="3 10">Glutamate--cysteine ligase</fullName>
        <ecNumber evidence="3 10">6.3.2.2</ecNumber>
    </recommendedName>
    <alternativeName>
        <fullName evidence="9 10">Gamma-ECS</fullName>
    </alternativeName>
    <alternativeName>
        <fullName evidence="8 10">Gamma-glutamylcysteine synthetase</fullName>
    </alternativeName>
</protein>
<keyword evidence="4 10" id="KW-0436">Ligase</keyword>
<dbReference type="PANTHER" id="PTHR11164:SF0">
    <property type="entry name" value="GLUTAMATE--CYSTEINE LIGASE CATALYTIC SUBUNIT"/>
    <property type="match status" value="1"/>
</dbReference>
<name>A0A812BKJ1_ACAPH</name>
<comment type="similarity">
    <text evidence="2 10">Belongs to the glutamate--cysteine ligase type 3 family.</text>
</comment>
<proteinExistence type="inferred from homology"/>
<dbReference type="SUPFAM" id="SSF55931">
    <property type="entry name" value="Glutamine synthetase/guanido kinase"/>
    <property type="match status" value="1"/>
</dbReference>
<dbReference type="EC" id="6.3.2.2" evidence="3 10"/>
<dbReference type="AlphaFoldDB" id="A0A812BKJ1"/>
<feature type="transmembrane region" description="Helical" evidence="11">
    <location>
        <begin position="206"/>
        <end position="226"/>
    </location>
</feature>
<keyword evidence="13" id="KW-1185">Reference proteome</keyword>
<evidence type="ECO:0000256" key="4">
    <source>
        <dbReference type="ARBA" id="ARBA00022598"/>
    </source>
</evidence>
<dbReference type="OrthoDB" id="7939818at2759"/>
<evidence type="ECO:0000256" key="7">
    <source>
        <dbReference type="ARBA" id="ARBA00022840"/>
    </source>
</evidence>
<evidence type="ECO:0000256" key="1">
    <source>
        <dbReference type="ARBA" id="ARBA00005006"/>
    </source>
</evidence>
<evidence type="ECO:0000256" key="5">
    <source>
        <dbReference type="ARBA" id="ARBA00022684"/>
    </source>
</evidence>
<dbReference type="UniPathway" id="UPA00142">
    <property type="reaction ID" value="UER00209"/>
</dbReference>
<dbReference type="FunFam" id="3.30.590.50:FF:000001">
    <property type="entry name" value="Glutamate-cysteine ligase Gcs1"/>
    <property type="match status" value="1"/>
</dbReference>
<dbReference type="EMBL" id="CAHIKZ030000814">
    <property type="protein sequence ID" value="CAE1240060.1"/>
    <property type="molecule type" value="Genomic_DNA"/>
</dbReference>
<gene>
    <name evidence="12" type="ORF">SPHA_22105</name>
</gene>
<sequence length="258" mass="30325">MICCVVHFFLSPDVDDLLAQHIAHLFIRDPLYLLSEKIHQDDSKETDHFENIQSTNWQTLRFKPPPPNSNIGWRVEFRPMEVQLSDFENAAYVVFIVLVTRVILTFKLNFLIPISKVDENMVTAQKKDAVTEEKFYFRKDVITGKLMTMAQWIRKFVLTHADYKQDSVVNENITYDLLVECEKIASGEKPCPELFFKKKRDSSPSVFLLFLSFLSFPFSFCISSSFLIFLFFFFTLCCIFCPLLSFLLFHLFIFYSFL</sequence>